<reference evidence="1" key="1">
    <citation type="submission" date="2021-02" db="EMBL/GenBank/DDBJ databases">
        <authorList>
            <person name="Nowell W R."/>
        </authorList>
    </citation>
    <scope>NUCLEOTIDE SEQUENCE</scope>
</reference>
<dbReference type="AlphaFoldDB" id="A0A817S858"/>
<evidence type="ECO:0000313" key="1">
    <source>
        <dbReference type="EMBL" id="CAF3280961.1"/>
    </source>
</evidence>
<accession>A0A817S858</accession>
<name>A0A817S858_9BILA</name>
<comment type="caution">
    <text evidence="1">The sequence shown here is derived from an EMBL/GenBank/DDBJ whole genome shotgun (WGS) entry which is preliminary data.</text>
</comment>
<feature type="non-terminal residue" evidence="1">
    <location>
        <position position="1"/>
    </location>
</feature>
<dbReference type="EMBL" id="CAJNYU010004277">
    <property type="protein sequence ID" value="CAF3738813.1"/>
    <property type="molecule type" value="Genomic_DNA"/>
</dbReference>
<dbReference type="Proteomes" id="UP000663869">
    <property type="component" value="Unassembled WGS sequence"/>
</dbReference>
<evidence type="ECO:0000313" key="2">
    <source>
        <dbReference type="EMBL" id="CAF3738813.1"/>
    </source>
</evidence>
<dbReference type="Proteomes" id="UP000663825">
    <property type="component" value="Unassembled WGS sequence"/>
</dbReference>
<proteinExistence type="predicted"/>
<sequence>VTLHLTNVNLDNVSVDKRLRCGVISSPLFENILSAGVDVAGTHNTLNANLWKYGK</sequence>
<protein>
    <submittedName>
        <fullName evidence="1">Uncharacterized protein</fullName>
    </submittedName>
</protein>
<organism evidence="1 3">
    <name type="scientific">Rotaria socialis</name>
    <dbReference type="NCBI Taxonomy" id="392032"/>
    <lineage>
        <taxon>Eukaryota</taxon>
        <taxon>Metazoa</taxon>
        <taxon>Spiralia</taxon>
        <taxon>Gnathifera</taxon>
        <taxon>Rotifera</taxon>
        <taxon>Eurotatoria</taxon>
        <taxon>Bdelloidea</taxon>
        <taxon>Philodinida</taxon>
        <taxon>Philodinidae</taxon>
        <taxon>Rotaria</taxon>
    </lineage>
</organism>
<evidence type="ECO:0000313" key="3">
    <source>
        <dbReference type="Proteomes" id="UP000663825"/>
    </source>
</evidence>
<gene>
    <name evidence="2" type="ORF">FME351_LOCUS30137</name>
    <name evidence="1" type="ORF">TIS948_LOCUS16883</name>
</gene>
<dbReference type="EMBL" id="CAJNXB010002857">
    <property type="protein sequence ID" value="CAF3280961.1"/>
    <property type="molecule type" value="Genomic_DNA"/>
</dbReference>